<dbReference type="GO" id="GO:0043130">
    <property type="term" value="F:ubiquitin binding"/>
    <property type="evidence" value="ECO:0007669"/>
    <property type="project" value="TreeGrafter"/>
</dbReference>
<keyword evidence="5" id="KW-0863">Zinc-finger</keyword>
<proteinExistence type="predicted"/>
<evidence type="ECO:0000259" key="9">
    <source>
        <dbReference type="PROSITE" id="PS51873"/>
    </source>
</evidence>
<evidence type="ECO:0000256" key="2">
    <source>
        <dbReference type="ARBA" id="ARBA00022679"/>
    </source>
</evidence>
<dbReference type="Pfam" id="PF22191">
    <property type="entry name" value="IBR_1"/>
    <property type="match status" value="1"/>
</dbReference>
<evidence type="ECO:0000256" key="1">
    <source>
        <dbReference type="ARBA" id="ARBA00004906"/>
    </source>
</evidence>
<comment type="pathway">
    <text evidence="1">Protein modification; protein ubiquitination.</text>
</comment>
<protein>
    <recommendedName>
        <fullName evidence="9">RING-type domain-containing protein</fullName>
    </recommendedName>
</protein>
<dbReference type="GO" id="GO:0004842">
    <property type="term" value="F:ubiquitin-protein transferase activity"/>
    <property type="evidence" value="ECO:0007669"/>
    <property type="project" value="TreeGrafter"/>
</dbReference>
<dbReference type="GO" id="GO:0097039">
    <property type="term" value="P:protein linear polyubiquitination"/>
    <property type="evidence" value="ECO:0007669"/>
    <property type="project" value="TreeGrafter"/>
</dbReference>
<keyword evidence="7" id="KW-0862">Zinc</keyword>
<evidence type="ECO:0000256" key="3">
    <source>
        <dbReference type="ARBA" id="ARBA00022723"/>
    </source>
</evidence>
<dbReference type="AlphaFoldDB" id="A0A815INJ6"/>
<dbReference type="EMBL" id="CAJNOU010003098">
    <property type="protein sequence ID" value="CAF1370723.1"/>
    <property type="molecule type" value="Genomic_DNA"/>
</dbReference>
<gene>
    <name evidence="10" type="ORF">SEV965_LOCUS29880</name>
</gene>
<organism evidence="10 11">
    <name type="scientific">Rotaria sordida</name>
    <dbReference type="NCBI Taxonomy" id="392033"/>
    <lineage>
        <taxon>Eukaryota</taxon>
        <taxon>Metazoa</taxon>
        <taxon>Spiralia</taxon>
        <taxon>Gnathifera</taxon>
        <taxon>Rotifera</taxon>
        <taxon>Eurotatoria</taxon>
        <taxon>Bdelloidea</taxon>
        <taxon>Philodinida</taxon>
        <taxon>Philodinidae</taxon>
        <taxon>Rotaria</taxon>
    </lineage>
</organism>
<feature type="domain" description="RING-type" evidence="9">
    <location>
        <begin position="24"/>
        <end position="257"/>
    </location>
</feature>
<evidence type="ECO:0000256" key="4">
    <source>
        <dbReference type="ARBA" id="ARBA00022737"/>
    </source>
</evidence>
<dbReference type="Gene3D" id="1.20.120.1750">
    <property type="match status" value="1"/>
</dbReference>
<dbReference type="InterPro" id="IPR044066">
    <property type="entry name" value="TRIAD_supradom"/>
</dbReference>
<evidence type="ECO:0000313" key="10">
    <source>
        <dbReference type="EMBL" id="CAF1370723.1"/>
    </source>
</evidence>
<dbReference type="GO" id="GO:0043161">
    <property type="term" value="P:proteasome-mediated ubiquitin-dependent protein catabolic process"/>
    <property type="evidence" value="ECO:0007669"/>
    <property type="project" value="TreeGrafter"/>
</dbReference>
<keyword evidence="4" id="KW-0677">Repeat</keyword>
<keyword evidence="2" id="KW-0808">Transferase</keyword>
<dbReference type="GO" id="GO:0008270">
    <property type="term" value="F:zinc ion binding"/>
    <property type="evidence" value="ECO:0007669"/>
    <property type="project" value="UniProtKB-KW"/>
</dbReference>
<dbReference type="CDD" id="cd20336">
    <property type="entry name" value="Rcat_RBR"/>
    <property type="match status" value="1"/>
</dbReference>
<name>A0A815INJ6_9BILA</name>
<keyword evidence="3" id="KW-0479">Metal-binding</keyword>
<evidence type="ECO:0000313" key="11">
    <source>
        <dbReference type="Proteomes" id="UP000663889"/>
    </source>
</evidence>
<comment type="caution">
    <text evidence="10">The sequence shown here is derived from an EMBL/GenBank/DDBJ whole genome shotgun (WGS) entry which is preliminary data.</text>
</comment>
<dbReference type="Proteomes" id="UP000663889">
    <property type="component" value="Unassembled WGS sequence"/>
</dbReference>
<evidence type="ECO:0000256" key="7">
    <source>
        <dbReference type="ARBA" id="ARBA00022833"/>
    </source>
</evidence>
<reference evidence="10" key="1">
    <citation type="submission" date="2021-02" db="EMBL/GenBank/DDBJ databases">
        <authorList>
            <person name="Nowell W R."/>
        </authorList>
    </citation>
    <scope>NUCLEOTIDE SEQUENCE</scope>
</reference>
<dbReference type="GO" id="GO:0000151">
    <property type="term" value="C:ubiquitin ligase complex"/>
    <property type="evidence" value="ECO:0007669"/>
    <property type="project" value="TreeGrafter"/>
</dbReference>
<keyword evidence="6" id="KW-0833">Ubl conjugation pathway</keyword>
<evidence type="ECO:0000256" key="5">
    <source>
        <dbReference type="ARBA" id="ARBA00022771"/>
    </source>
</evidence>
<accession>A0A815INJ6</accession>
<dbReference type="PANTHER" id="PTHR22770:SF13">
    <property type="entry name" value="RING-TYPE DOMAIN-CONTAINING PROTEIN"/>
    <property type="match status" value="1"/>
</dbReference>
<sequence length="340" mass="39465">MSVSHENLSIMPQPTAATPPSEEKTLICSICEATIADTDERLICPNEKCEKWTCFNCANMMIEIMFSQPTLNYPLKCGVCGQEFDRIKIEEMIIKSEHYEQYIACIFPLYWSDECLEEYEQLAQCPFCPYLEIHTTDACSIQFLTCQNPACGKRSCLICLHAIDDDLDQSNHQSICIQLQKYKRMVEQAIELGSVRRCPHCQLTGIKDDNCTHMVCERCELSWCYVCGMKEEECDVDSYADHTLSDHNQGWESNEKRCPMYLYNIYNIDNRWPTSDEGCLEYLHRYRTLCELSNVLKIIGEDKFYELNDTFRIIDAAGYTIDEIKNHETCVLIKYPTNND</sequence>
<dbReference type="SUPFAM" id="SSF57850">
    <property type="entry name" value="RING/U-box"/>
    <property type="match status" value="1"/>
</dbReference>
<dbReference type="InterPro" id="IPR051628">
    <property type="entry name" value="LUBAC_E3_Ligases"/>
</dbReference>
<feature type="compositionally biased region" description="Polar residues" evidence="8">
    <location>
        <begin position="1"/>
        <end position="18"/>
    </location>
</feature>
<evidence type="ECO:0000256" key="8">
    <source>
        <dbReference type="SAM" id="MobiDB-lite"/>
    </source>
</evidence>
<evidence type="ECO:0000256" key="6">
    <source>
        <dbReference type="ARBA" id="ARBA00022786"/>
    </source>
</evidence>
<feature type="region of interest" description="Disordered" evidence="8">
    <location>
        <begin position="1"/>
        <end position="21"/>
    </location>
</feature>
<dbReference type="PANTHER" id="PTHR22770">
    <property type="entry name" value="UBIQUITIN CONJUGATING ENZYME 7 INTERACTING PROTEIN-RELATED"/>
    <property type="match status" value="1"/>
</dbReference>
<dbReference type="PROSITE" id="PS51873">
    <property type="entry name" value="TRIAD"/>
    <property type="match status" value="1"/>
</dbReference>